<dbReference type="PANTHER" id="PTHR22754:SF32">
    <property type="entry name" value="DISCO-INTERACTING PROTEIN 2"/>
    <property type="match status" value="1"/>
</dbReference>
<protein>
    <submittedName>
        <fullName evidence="8">Long-chain-fatty-acid--CoA ligase</fullName>
    </submittedName>
</protein>
<evidence type="ECO:0000256" key="4">
    <source>
        <dbReference type="ARBA" id="ARBA00023098"/>
    </source>
</evidence>
<dbReference type="Pfam" id="PF00501">
    <property type="entry name" value="AMP-binding"/>
    <property type="match status" value="1"/>
</dbReference>
<reference evidence="8 9" key="1">
    <citation type="submission" date="2013-05" db="EMBL/GenBank/DDBJ databases">
        <title>Genome assembly of Chondromyces apiculatus DSM 436.</title>
        <authorList>
            <person name="Sharma G."/>
            <person name="Khatri I."/>
            <person name="Kaur C."/>
            <person name="Mayilraj S."/>
            <person name="Subramanian S."/>
        </authorList>
    </citation>
    <scope>NUCLEOTIDE SEQUENCE [LARGE SCALE GENOMIC DNA]</scope>
    <source>
        <strain evidence="8 9">DSM 436</strain>
    </source>
</reference>
<keyword evidence="3" id="KW-0276">Fatty acid metabolism</keyword>
<dbReference type="GO" id="GO:0070566">
    <property type="term" value="F:adenylyltransferase activity"/>
    <property type="evidence" value="ECO:0007669"/>
    <property type="project" value="TreeGrafter"/>
</dbReference>
<dbReference type="Gene3D" id="3.40.50.12780">
    <property type="entry name" value="N-terminal domain of ligase-like"/>
    <property type="match status" value="1"/>
</dbReference>
<feature type="domain" description="AMP-binding enzyme C-terminal" evidence="7">
    <location>
        <begin position="472"/>
        <end position="577"/>
    </location>
</feature>
<evidence type="ECO:0000259" key="6">
    <source>
        <dbReference type="Pfam" id="PF00501"/>
    </source>
</evidence>
<dbReference type="EMBL" id="ASRX01000045">
    <property type="protein sequence ID" value="EYF03539.1"/>
    <property type="molecule type" value="Genomic_DNA"/>
</dbReference>
<dbReference type="SUPFAM" id="SSF56801">
    <property type="entry name" value="Acetyl-CoA synthetase-like"/>
    <property type="match status" value="1"/>
</dbReference>
<proteinExistence type="inferred from homology"/>
<dbReference type="eggNOG" id="COG0318">
    <property type="taxonomic scope" value="Bacteria"/>
</dbReference>
<keyword evidence="9" id="KW-1185">Reference proteome</keyword>
<dbReference type="Gene3D" id="3.30.300.30">
    <property type="match status" value="1"/>
</dbReference>
<feature type="region of interest" description="Disordered" evidence="5">
    <location>
        <begin position="583"/>
        <end position="608"/>
    </location>
</feature>
<evidence type="ECO:0000259" key="7">
    <source>
        <dbReference type="Pfam" id="PF23024"/>
    </source>
</evidence>
<comment type="caution">
    <text evidence="8">The sequence shown here is derived from an EMBL/GenBank/DDBJ whole genome shotgun (WGS) entry which is preliminary data.</text>
</comment>
<dbReference type="InterPro" id="IPR045851">
    <property type="entry name" value="AMP-bd_C_sf"/>
</dbReference>
<accession>A0A017T2T8</accession>
<evidence type="ECO:0000256" key="2">
    <source>
        <dbReference type="ARBA" id="ARBA00022598"/>
    </source>
</evidence>
<keyword evidence="2 8" id="KW-0436">Ligase</keyword>
<keyword evidence="4" id="KW-0443">Lipid metabolism</keyword>
<dbReference type="CDD" id="cd05931">
    <property type="entry name" value="FAAL"/>
    <property type="match status" value="1"/>
</dbReference>
<evidence type="ECO:0000256" key="1">
    <source>
        <dbReference type="ARBA" id="ARBA00006432"/>
    </source>
</evidence>
<evidence type="ECO:0000256" key="5">
    <source>
        <dbReference type="SAM" id="MobiDB-lite"/>
    </source>
</evidence>
<evidence type="ECO:0000256" key="3">
    <source>
        <dbReference type="ARBA" id="ARBA00022832"/>
    </source>
</evidence>
<dbReference type="AlphaFoldDB" id="A0A017T2T8"/>
<dbReference type="GO" id="GO:0006633">
    <property type="term" value="P:fatty acid biosynthetic process"/>
    <property type="evidence" value="ECO:0007669"/>
    <property type="project" value="TreeGrafter"/>
</dbReference>
<dbReference type="InterPro" id="IPR025110">
    <property type="entry name" value="AMP-bd_C"/>
</dbReference>
<dbReference type="STRING" id="1192034.CAP_5523"/>
<dbReference type="GO" id="GO:0016874">
    <property type="term" value="F:ligase activity"/>
    <property type="evidence" value="ECO:0007669"/>
    <property type="project" value="UniProtKB-KW"/>
</dbReference>
<evidence type="ECO:0000313" key="9">
    <source>
        <dbReference type="Proteomes" id="UP000019678"/>
    </source>
</evidence>
<dbReference type="GO" id="GO:0071766">
    <property type="term" value="P:Actinobacterium-type cell wall biogenesis"/>
    <property type="evidence" value="ECO:0007669"/>
    <property type="project" value="UniProtKB-ARBA"/>
</dbReference>
<evidence type="ECO:0000313" key="8">
    <source>
        <dbReference type="EMBL" id="EYF03539.1"/>
    </source>
</evidence>
<name>A0A017T2T8_9BACT</name>
<organism evidence="8 9">
    <name type="scientific">Chondromyces apiculatus DSM 436</name>
    <dbReference type="NCBI Taxonomy" id="1192034"/>
    <lineage>
        <taxon>Bacteria</taxon>
        <taxon>Pseudomonadati</taxon>
        <taxon>Myxococcota</taxon>
        <taxon>Polyangia</taxon>
        <taxon>Polyangiales</taxon>
        <taxon>Polyangiaceae</taxon>
        <taxon>Chondromyces</taxon>
    </lineage>
</organism>
<dbReference type="GO" id="GO:0005886">
    <property type="term" value="C:plasma membrane"/>
    <property type="evidence" value="ECO:0007669"/>
    <property type="project" value="TreeGrafter"/>
</dbReference>
<dbReference type="Pfam" id="PF23024">
    <property type="entry name" value="AMP-dom_DIP2-like"/>
    <property type="match status" value="1"/>
</dbReference>
<feature type="domain" description="AMP-dependent synthetase/ligase" evidence="6">
    <location>
        <begin position="42"/>
        <end position="436"/>
    </location>
</feature>
<comment type="similarity">
    <text evidence="1">Belongs to the ATP-dependent AMP-binding enzyme family.</text>
</comment>
<dbReference type="FunFam" id="3.40.50.12780:FF:000013">
    <property type="entry name" value="Long-chain-fatty-acid--AMP ligase FadD32"/>
    <property type="match status" value="1"/>
</dbReference>
<sequence length="608" mass="65701">MVRIFCTAGARRHPSRPIWPLRALSMRTLIDVLRDNAVHADRSVTFLRSSGDEHSVSYPDLWLAARKRAHALRQLGLGRGDRVALILPDPDEFVLTFLGALTAGIVAVPMYPPQTLAKLETYGDTVRHVLAASGARALVTTDTLRGMLEEHLIGSSDRAAEASTQIVLERSLHDVTGFDADAPWSVELDDIAFLQFTSGSTSRPKGVMVTFRNLAVNSHAIMFDGLRSTPEDRGVSWLPLYHDMGLIGFVIAPLYALVQVMFLPTTAFIRRPSIWLDAIHRFRGTITFAPNFAYALAARAVTETQAAGWDLSCMRALGCGAEPIQADVLRTFLTRFAKNGLRPESILPSYGMAEATLAITFSDVDSTLTTDRVDVLSMRAGTAKPAAEGTALELVSCGRPFPGHEVAILSPAGKTLGERQVGEVCLRGPSVTLGYFNDASSTQDAFGTGWLKTGDLGYFAEGQLYICGRAKDLIILSGKNYYPQDLERVVSRVDGIRDGQCVAFSRLDALGGEQAVVVAECRKRTPELVQAVMRAVRAEVGVQLSEVVLIKRGTLAKTSSGKVRRREMKQRLEAGELELAVAEDSGGAMPPHVGPRSGATAPLLDGAG</sequence>
<dbReference type="InterPro" id="IPR042099">
    <property type="entry name" value="ANL_N_sf"/>
</dbReference>
<gene>
    <name evidence="8" type="ORF">CAP_5523</name>
</gene>
<dbReference type="Proteomes" id="UP000019678">
    <property type="component" value="Unassembled WGS sequence"/>
</dbReference>
<dbReference type="PANTHER" id="PTHR22754">
    <property type="entry name" value="DISCO-INTERACTING PROTEIN 2 DIP2 -RELATED"/>
    <property type="match status" value="1"/>
</dbReference>
<dbReference type="InterPro" id="IPR040097">
    <property type="entry name" value="FAAL/FAAC"/>
</dbReference>
<dbReference type="InterPro" id="IPR020845">
    <property type="entry name" value="AMP-binding_CS"/>
</dbReference>
<dbReference type="InterPro" id="IPR000873">
    <property type="entry name" value="AMP-dep_synth/lig_dom"/>
</dbReference>
<dbReference type="PROSITE" id="PS00455">
    <property type="entry name" value="AMP_BINDING"/>
    <property type="match status" value="1"/>
</dbReference>